<evidence type="ECO:0000259" key="1">
    <source>
        <dbReference type="Pfam" id="PF12146"/>
    </source>
</evidence>
<gene>
    <name evidence="2" type="ORF">DXC51_07795</name>
</gene>
<dbReference type="Pfam" id="PF12146">
    <property type="entry name" value="Hydrolase_4"/>
    <property type="match status" value="1"/>
</dbReference>
<accession>A0A3E3I7V9</accession>
<dbReference type="InterPro" id="IPR029058">
    <property type="entry name" value="AB_hydrolase_fold"/>
</dbReference>
<dbReference type="InterPro" id="IPR053145">
    <property type="entry name" value="AB_hydrolase_Est10"/>
</dbReference>
<dbReference type="Gene3D" id="3.40.50.1820">
    <property type="entry name" value="alpha/beta hydrolase"/>
    <property type="match status" value="1"/>
</dbReference>
<dbReference type="InterPro" id="IPR022742">
    <property type="entry name" value="Hydrolase_4"/>
</dbReference>
<organism evidence="2 3">
    <name type="scientific">Eisenbergiella massiliensis</name>
    <dbReference type="NCBI Taxonomy" id="1720294"/>
    <lineage>
        <taxon>Bacteria</taxon>
        <taxon>Bacillati</taxon>
        <taxon>Bacillota</taxon>
        <taxon>Clostridia</taxon>
        <taxon>Lachnospirales</taxon>
        <taxon>Lachnospiraceae</taxon>
        <taxon>Eisenbergiella</taxon>
    </lineage>
</organism>
<comment type="caution">
    <text evidence="2">The sequence shown here is derived from an EMBL/GenBank/DDBJ whole genome shotgun (WGS) entry which is preliminary data.</text>
</comment>
<dbReference type="AlphaFoldDB" id="A0A3E3I7V9"/>
<keyword evidence="3" id="KW-1185">Reference proteome</keyword>
<dbReference type="PANTHER" id="PTHR43265:SF1">
    <property type="entry name" value="ESTERASE ESTD"/>
    <property type="match status" value="1"/>
</dbReference>
<feature type="domain" description="Serine aminopeptidase S33" evidence="1">
    <location>
        <begin position="112"/>
        <end position="243"/>
    </location>
</feature>
<dbReference type="PANTHER" id="PTHR43265">
    <property type="entry name" value="ESTERASE ESTD"/>
    <property type="match status" value="1"/>
</dbReference>
<dbReference type="Proteomes" id="UP000260812">
    <property type="component" value="Unassembled WGS sequence"/>
</dbReference>
<keyword evidence="2" id="KW-0378">Hydrolase</keyword>
<reference evidence="2" key="1">
    <citation type="submission" date="2018-08" db="EMBL/GenBank/DDBJ databases">
        <title>A genome reference for cultivated species of the human gut microbiota.</title>
        <authorList>
            <person name="Zou Y."/>
            <person name="Xue W."/>
            <person name="Luo G."/>
        </authorList>
    </citation>
    <scope>NUCLEOTIDE SEQUENCE [LARGE SCALE GENOMIC DNA]</scope>
    <source>
        <strain evidence="2">TF05-5AC</strain>
    </source>
</reference>
<dbReference type="GO" id="GO:0052689">
    <property type="term" value="F:carboxylic ester hydrolase activity"/>
    <property type="evidence" value="ECO:0007669"/>
    <property type="project" value="TreeGrafter"/>
</dbReference>
<proteinExistence type="predicted"/>
<dbReference type="EMBL" id="QVLV01000004">
    <property type="protein sequence ID" value="RGE62490.1"/>
    <property type="molecule type" value="Genomic_DNA"/>
</dbReference>
<sequence length="331" mass="37502">MAQRITEKISGKCVDDSDNSLFIWSNPILEDQKMNQISRCIMTVILLMCILSGCGSEIFKSGTETEKILKTQTEEIKDHYSYKMKEVWCTNGNKRIYGVLYLPERKGRVPLLIYSHGLSDTHAKGELYATSLAARGIAVYCFDFCGGSDESKSDGKVIDMSVMTEVSDLEAVLNSARKWNAIDKNKIVLAGFSQGGIVTAITAARCEENVAGIILESPAFLIPKEAHDLFETIADIPDEYYYHFLMVGKKYFEDIWDYDVYKEIGNYKKNVLLIHGEQDDSVDIIYSEYASEVYENVEFYRVKGAGHGVVNQMPEETMGYIFDYLHQIDIF</sequence>
<evidence type="ECO:0000313" key="3">
    <source>
        <dbReference type="Proteomes" id="UP000260812"/>
    </source>
</evidence>
<dbReference type="SUPFAM" id="SSF53474">
    <property type="entry name" value="alpha/beta-Hydrolases"/>
    <property type="match status" value="1"/>
</dbReference>
<evidence type="ECO:0000313" key="2">
    <source>
        <dbReference type="EMBL" id="RGE62490.1"/>
    </source>
</evidence>
<protein>
    <submittedName>
        <fullName evidence="2">Alpha/beta hydrolase</fullName>
    </submittedName>
</protein>
<name>A0A3E3I7V9_9FIRM</name>